<evidence type="ECO:0000313" key="5">
    <source>
        <dbReference type="Proteomes" id="UP000244906"/>
    </source>
</evidence>
<keyword evidence="5" id="KW-1185">Reference proteome</keyword>
<dbReference type="InterPro" id="IPR023065">
    <property type="entry name" value="Uncharacterised_ApaG"/>
</dbReference>
<dbReference type="SUPFAM" id="SSF110069">
    <property type="entry name" value="ApaG-like"/>
    <property type="match status" value="1"/>
</dbReference>
<evidence type="ECO:0000256" key="2">
    <source>
        <dbReference type="HAMAP-Rule" id="MF_00791"/>
    </source>
</evidence>
<dbReference type="RefSeq" id="WP_116687937.1">
    <property type="nucleotide sequence ID" value="NZ_CAWNYD010000006.1"/>
</dbReference>
<gene>
    <name evidence="2" type="primary">apaG</name>
    <name evidence="4" type="ORF">DC094_15010</name>
</gene>
<dbReference type="PANTHER" id="PTHR47191:SF2">
    <property type="entry name" value="OS05G0170800 PROTEIN"/>
    <property type="match status" value="1"/>
</dbReference>
<dbReference type="HAMAP" id="MF_00791">
    <property type="entry name" value="ApaG"/>
    <property type="match status" value="1"/>
</dbReference>
<sequence>MNPTPQIDIEVLSYYLQEQSEPETGLYVFAYQITIRNLGQQPVQLLNRHWIITDGNGETMEVQGAGVVGEQPVIEPGKSFQYSSGTHLDTPVGTMQGSYEMIDAEKQLFQAEIPAFSLQMPGKLH</sequence>
<dbReference type="AlphaFoldDB" id="A0A2V1GRW5"/>
<evidence type="ECO:0000256" key="1">
    <source>
        <dbReference type="ARBA" id="ARBA00017693"/>
    </source>
</evidence>
<dbReference type="NCBIfam" id="NF003967">
    <property type="entry name" value="PRK05461.1"/>
    <property type="match status" value="1"/>
</dbReference>
<dbReference type="InterPro" id="IPR036767">
    <property type="entry name" value="ApaG_sf"/>
</dbReference>
<dbReference type="PANTHER" id="PTHR47191">
    <property type="entry name" value="OS05G0170800 PROTEIN"/>
    <property type="match status" value="1"/>
</dbReference>
<reference evidence="4 5" key="1">
    <citation type="submission" date="2018-04" db="EMBL/GenBank/DDBJ databases">
        <title>Thalassorhabdus spongiae gen. nov., sp. nov., isolated from a marine sponge in South-West Iceland.</title>
        <authorList>
            <person name="Knobloch S."/>
            <person name="Daussin A."/>
            <person name="Johannsson R."/>
            <person name="Marteinsson V.T."/>
        </authorList>
    </citation>
    <scope>NUCLEOTIDE SEQUENCE [LARGE SCALE GENOMIC DNA]</scope>
    <source>
        <strain evidence="4 5">Hp12</strain>
    </source>
</reference>
<dbReference type="EMBL" id="QDDL01000006">
    <property type="protein sequence ID" value="PVZ67741.1"/>
    <property type="molecule type" value="Genomic_DNA"/>
</dbReference>
<feature type="domain" description="ApaG" evidence="3">
    <location>
        <begin position="1"/>
        <end position="125"/>
    </location>
</feature>
<dbReference type="Pfam" id="PF04379">
    <property type="entry name" value="DUF525"/>
    <property type="match status" value="1"/>
</dbReference>
<dbReference type="PROSITE" id="PS51087">
    <property type="entry name" value="APAG"/>
    <property type="match status" value="1"/>
</dbReference>
<protein>
    <recommendedName>
        <fullName evidence="1 2">Protein ApaG</fullName>
    </recommendedName>
</protein>
<proteinExistence type="inferred from homology"/>
<dbReference type="OrthoDB" id="9795226at2"/>
<evidence type="ECO:0000313" key="4">
    <source>
        <dbReference type="EMBL" id="PVZ67741.1"/>
    </source>
</evidence>
<name>A0A2V1GRW5_9GAMM</name>
<dbReference type="InterPro" id="IPR050718">
    <property type="entry name" value="ApaG-like"/>
</dbReference>
<dbReference type="InterPro" id="IPR007474">
    <property type="entry name" value="ApaG_domain"/>
</dbReference>
<accession>A0A2V1GRW5</accession>
<dbReference type="Proteomes" id="UP000244906">
    <property type="component" value="Unassembled WGS sequence"/>
</dbReference>
<comment type="caution">
    <text evidence="4">The sequence shown here is derived from an EMBL/GenBank/DDBJ whole genome shotgun (WGS) entry which is preliminary data.</text>
</comment>
<organism evidence="4 5">
    <name type="scientific">Pelagibaculum spongiae</name>
    <dbReference type="NCBI Taxonomy" id="2080658"/>
    <lineage>
        <taxon>Bacteria</taxon>
        <taxon>Pseudomonadati</taxon>
        <taxon>Pseudomonadota</taxon>
        <taxon>Gammaproteobacteria</taxon>
        <taxon>Oceanospirillales</taxon>
        <taxon>Pelagibaculum</taxon>
    </lineage>
</organism>
<evidence type="ECO:0000259" key="3">
    <source>
        <dbReference type="PROSITE" id="PS51087"/>
    </source>
</evidence>
<dbReference type="Gene3D" id="2.60.40.1470">
    <property type="entry name" value="ApaG domain"/>
    <property type="match status" value="1"/>
</dbReference>